<proteinExistence type="inferred from homology"/>
<keyword evidence="5 11" id="KW-0863">Zinc-finger</keyword>
<evidence type="ECO:0000256" key="2">
    <source>
        <dbReference type="ARBA" id="ARBA00006991"/>
    </source>
</evidence>
<reference evidence="14" key="3">
    <citation type="submission" date="2025-08" db="UniProtKB">
        <authorList>
            <consortium name="Ensembl"/>
        </authorList>
    </citation>
    <scope>IDENTIFICATION</scope>
    <source>
        <strain evidence="14">HNI</strain>
    </source>
</reference>
<dbReference type="FunFam" id="3.30.160.60:FF:001450">
    <property type="entry name" value="zinc finger protein 774"/>
    <property type="match status" value="1"/>
</dbReference>
<evidence type="ECO:0000256" key="9">
    <source>
        <dbReference type="ARBA" id="ARBA00023163"/>
    </source>
</evidence>
<dbReference type="GO" id="GO:0005634">
    <property type="term" value="C:nucleus"/>
    <property type="evidence" value="ECO:0007669"/>
    <property type="project" value="UniProtKB-SubCell"/>
</dbReference>
<feature type="domain" description="C2H2-type" evidence="13">
    <location>
        <begin position="185"/>
        <end position="212"/>
    </location>
</feature>
<evidence type="ECO:0000256" key="8">
    <source>
        <dbReference type="ARBA" id="ARBA00023125"/>
    </source>
</evidence>
<evidence type="ECO:0000256" key="5">
    <source>
        <dbReference type="ARBA" id="ARBA00022771"/>
    </source>
</evidence>
<dbReference type="GO" id="GO:0042802">
    <property type="term" value="F:identical protein binding"/>
    <property type="evidence" value="ECO:0007669"/>
    <property type="project" value="UniProtKB-ARBA"/>
</dbReference>
<keyword evidence="9" id="KW-0804">Transcription</keyword>
<keyword evidence="8" id="KW-0238">DNA-binding</keyword>
<dbReference type="AlphaFoldDB" id="A0A3P9KDX0"/>
<feature type="compositionally biased region" description="Basic and acidic residues" evidence="12">
    <location>
        <begin position="99"/>
        <end position="119"/>
    </location>
</feature>
<dbReference type="FunFam" id="3.30.160.60:FF:000508">
    <property type="entry name" value="Myeloid zinc finger 1"/>
    <property type="match status" value="1"/>
</dbReference>
<dbReference type="Ensembl" id="ENSORLT00020004086.1">
    <property type="protein sequence ID" value="ENSORLP00020006737.1"/>
    <property type="gene ID" value="ENSORLG00020007590.1"/>
</dbReference>
<dbReference type="FunFam" id="3.30.160.60:FF:000690">
    <property type="entry name" value="Zinc finger protein 354C"/>
    <property type="match status" value="1"/>
</dbReference>
<dbReference type="SUPFAM" id="SSF57667">
    <property type="entry name" value="beta-beta-alpha zinc fingers"/>
    <property type="match status" value="3"/>
</dbReference>
<dbReference type="PANTHER" id="PTHR23235">
    <property type="entry name" value="KRUEPPEL-LIKE TRANSCRIPTION FACTOR"/>
    <property type="match status" value="1"/>
</dbReference>
<reference evidence="14" key="4">
    <citation type="submission" date="2025-09" db="UniProtKB">
        <authorList>
            <consortium name="Ensembl"/>
        </authorList>
    </citation>
    <scope>IDENTIFICATION</scope>
    <source>
        <strain evidence="14">HNI</strain>
    </source>
</reference>
<feature type="compositionally biased region" description="Basic and acidic residues" evidence="12">
    <location>
        <begin position="77"/>
        <end position="91"/>
    </location>
</feature>
<name>A0A3P9KDX0_ORYLA</name>
<evidence type="ECO:0000256" key="7">
    <source>
        <dbReference type="ARBA" id="ARBA00023015"/>
    </source>
</evidence>
<feature type="domain" description="C2H2-type" evidence="13">
    <location>
        <begin position="213"/>
        <end position="240"/>
    </location>
</feature>
<evidence type="ECO:0000256" key="4">
    <source>
        <dbReference type="ARBA" id="ARBA00022737"/>
    </source>
</evidence>
<keyword evidence="4" id="KW-0677">Repeat</keyword>
<dbReference type="PROSITE" id="PS00028">
    <property type="entry name" value="ZINC_FINGER_C2H2_1"/>
    <property type="match status" value="4"/>
</dbReference>
<dbReference type="InterPro" id="IPR013087">
    <property type="entry name" value="Znf_C2H2_type"/>
</dbReference>
<keyword evidence="7" id="KW-0805">Transcription regulation</keyword>
<evidence type="ECO:0000256" key="11">
    <source>
        <dbReference type="PROSITE-ProRule" id="PRU00042"/>
    </source>
</evidence>
<evidence type="ECO:0000256" key="3">
    <source>
        <dbReference type="ARBA" id="ARBA00022723"/>
    </source>
</evidence>
<keyword evidence="3" id="KW-0479">Metal-binding</keyword>
<dbReference type="InterPro" id="IPR036236">
    <property type="entry name" value="Znf_C2H2_sf"/>
</dbReference>
<comment type="subcellular location">
    <subcellularLocation>
        <location evidence="1">Nucleus</location>
    </subcellularLocation>
</comment>
<organism evidence="14 15">
    <name type="scientific">Oryzias latipes</name>
    <name type="common">Japanese rice fish</name>
    <name type="synonym">Japanese killifish</name>
    <dbReference type="NCBI Taxonomy" id="8090"/>
    <lineage>
        <taxon>Eukaryota</taxon>
        <taxon>Metazoa</taxon>
        <taxon>Chordata</taxon>
        <taxon>Craniata</taxon>
        <taxon>Vertebrata</taxon>
        <taxon>Euteleostomi</taxon>
        <taxon>Actinopterygii</taxon>
        <taxon>Neopterygii</taxon>
        <taxon>Teleostei</taxon>
        <taxon>Neoteleostei</taxon>
        <taxon>Acanthomorphata</taxon>
        <taxon>Ovalentaria</taxon>
        <taxon>Atherinomorphae</taxon>
        <taxon>Beloniformes</taxon>
        <taxon>Adrianichthyidae</taxon>
        <taxon>Oryziinae</taxon>
        <taxon>Oryzias</taxon>
    </lineage>
</organism>
<keyword evidence="6" id="KW-0862">Zinc</keyword>
<protein>
    <recommendedName>
        <fullName evidence="13">C2H2-type domain-containing protein</fullName>
    </recommendedName>
</protein>
<dbReference type="Proteomes" id="UP000265180">
    <property type="component" value="Chromosome 4"/>
</dbReference>
<reference key="1">
    <citation type="journal article" date="2007" name="Nature">
        <title>The medaka draft genome and insights into vertebrate genome evolution.</title>
        <authorList>
            <person name="Kasahara M."/>
            <person name="Naruse K."/>
            <person name="Sasaki S."/>
            <person name="Nakatani Y."/>
            <person name="Qu W."/>
            <person name="Ahsan B."/>
            <person name="Yamada T."/>
            <person name="Nagayasu Y."/>
            <person name="Doi K."/>
            <person name="Kasai Y."/>
            <person name="Jindo T."/>
            <person name="Kobayashi D."/>
            <person name="Shimada A."/>
            <person name="Toyoda A."/>
            <person name="Kuroki Y."/>
            <person name="Fujiyama A."/>
            <person name="Sasaki T."/>
            <person name="Shimizu A."/>
            <person name="Asakawa S."/>
            <person name="Shimizu N."/>
            <person name="Hashimoto S."/>
            <person name="Yang J."/>
            <person name="Lee Y."/>
            <person name="Matsushima K."/>
            <person name="Sugano S."/>
            <person name="Sakaizumi M."/>
            <person name="Narita T."/>
            <person name="Ohishi K."/>
            <person name="Haga S."/>
            <person name="Ohta F."/>
            <person name="Nomoto H."/>
            <person name="Nogata K."/>
            <person name="Morishita T."/>
            <person name="Endo T."/>
            <person name="Shin-I T."/>
            <person name="Takeda H."/>
            <person name="Morishita S."/>
            <person name="Kohara Y."/>
        </authorList>
    </citation>
    <scope>NUCLEOTIDE SEQUENCE [LARGE SCALE GENOMIC DNA]</scope>
    <source>
        <strain>Hd-rR</strain>
    </source>
</reference>
<evidence type="ECO:0000259" key="13">
    <source>
        <dbReference type="PROSITE" id="PS50157"/>
    </source>
</evidence>
<feature type="region of interest" description="Disordered" evidence="12">
    <location>
        <begin position="33"/>
        <end position="63"/>
    </location>
</feature>
<keyword evidence="10" id="KW-0539">Nucleus</keyword>
<feature type="region of interest" description="Disordered" evidence="12">
    <location>
        <begin position="77"/>
        <end position="119"/>
    </location>
</feature>
<dbReference type="FunFam" id="3.30.160.60:FF:000765">
    <property type="entry name" value="Zinc finger 45-like"/>
    <property type="match status" value="1"/>
</dbReference>
<evidence type="ECO:0000256" key="12">
    <source>
        <dbReference type="SAM" id="MobiDB-lite"/>
    </source>
</evidence>
<feature type="domain" description="C2H2-type" evidence="13">
    <location>
        <begin position="157"/>
        <end position="184"/>
    </location>
</feature>
<dbReference type="GO" id="GO:0003677">
    <property type="term" value="F:DNA binding"/>
    <property type="evidence" value="ECO:0007669"/>
    <property type="project" value="UniProtKB-KW"/>
</dbReference>
<comment type="similarity">
    <text evidence="2">Belongs to the krueppel C2H2-type zinc-finger protein family.</text>
</comment>
<evidence type="ECO:0000256" key="6">
    <source>
        <dbReference type="ARBA" id="ARBA00022833"/>
    </source>
</evidence>
<dbReference type="GO" id="GO:0008270">
    <property type="term" value="F:zinc ion binding"/>
    <property type="evidence" value="ECO:0007669"/>
    <property type="project" value="UniProtKB-KW"/>
</dbReference>
<dbReference type="Gene3D" id="3.30.160.60">
    <property type="entry name" value="Classic Zinc Finger"/>
    <property type="match status" value="4"/>
</dbReference>
<dbReference type="PROSITE" id="PS50157">
    <property type="entry name" value="ZINC_FINGER_C2H2_2"/>
    <property type="match status" value="4"/>
</dbReference>
<evidence type="ECO:0000313" key="14">
    <source>
        <dbReference type="Ensembl" id="ENSORLP00020006737.1"/>
    </source>
</evidence>
<feature type="domain" description="C2H2-type" evidence="13">
    <location>
        <begin position="130"/>
        <end position="157"/>
    </location>
</feature>
<dbReference type="SMART" id="SM00355">
    <property type="entry name" value="ZnF_C2H2"/>
    <property type="match status" value="4"/>
</dbReference>
<feature type="compositionally biased region" description="Basic and acidic residues" evidence="12">
    <location>
        <begin position="38"/>
        <end position="52"/>
    </location>
</feature>
<sequence>MSSVQALGSFISRRLSAAAARISTRAEQTIAQYEEELDRQRRLPDTRRKSESEEQTDFLPQLHLSGIEDLCNQEKNCDVKQEEPEPPRIKDEEEEEEELCVKPNEEQQDSEKQEAESQKKDLNLKKLKRYYCPECGRSYPLKCRLKTHMRTHTGEQFTCGECGKSFTRPDVLTVHMRIHSGAKPYTCKTCGEAFGRRDKLNIHRRIHTGEKPFLCQECGKNCVDRYYLNKHMETHTRREGKRVRKRRMRRKPECT</sequence>
<dbReference type="Pfam" id="PF00096">
    <property type="entry name" value="zf-C2H2"/>
    <property type="match status" value="4"/>
</dbReference>
<evidence type="ECO:0000313" key="15">
    <source>
        <dbReference type="Proteomes" id="UP000265180"/>
    </source>
</evidence>
<evidence type="ECO:0000256" key="1">
    <source>
        <dbReference type="ARBA" id="ARBA00004123"/>
    </source>
</evidence>
<reference evidence="14 15" key="2">
    <citation type="submission" date="2017-04" db="EMBL/GenBank/DDBJ databases">
        <title>CpG methylation of centromeres and impact of large insertions on vertebrate speciation.</title>
        <authorList>
            <person name="Ichikawa K."/>
            <person name="Yoshimura J."/>
            <person name="Morishita S."/>
        </authorList>
    </citation>
    <scope>NUCLEOTIDE SEQUENCE</scope>
    <source>
        <strain evidence="14 15">HNI</strain>
    </source>
</reference>
<accession>A0A3P9KDX0</accession>
<evidence type="ECO:0000256" key="10">
    <source>
        <dbReference type="ARBA" id="ARBA00023242"/>
    </source>
</evidence>
<dbReference type="PANTHER" id="PTHR23235:SF178">
    <property type="entry name" value="C2H2-TYPE DOMAIN-CONTAINING PROTEIN-RELATED"/>
    <property type="match status" value="1"/>
</dbReference>